<dbReference type="PANTHER" id="PTHR31672:SF13">
    <property type="entry name" value="F-BOX PROTEIN CPR30-LIKE"/>
    <property type="match status" value="1"/>
</dbReference>
<organism evidence="3">
    <name type="scientific">Daucus carota subsp. sativus</name>
    <name type="common">Carrot</name>
    <dbReference type="NCBI Taxonomy" id="79200"/>
    <lineage>
        <taxon>Eukaryota</taxon>
        <taxon>Viridiplantae</taxon>
        <taxon>Streptophyta</taxon>
        <taxon>Embryophyta</taxon>
        <taxon>Tracheophyta</taxon>
        <taxon>Spermatophyta</taxon>
        <taxon>Magnoliopsida</taxon>
        <taxon>eudicotyledons</taxon>
        <taxon>Gunneridae</taxon>
        <taxon>Pentapetalae</taxon>
        <taxon>asterids</taxon>
        <taxon>campanulids</taxon>
        <taxon>Apiales</taxon>
        <taxon>Apiaceae</taxon>
        <taxon>Apioideae</taxon>
        <taxon>Scandiceae</taxon>
        <taxon>Daucinae</taxon>
        <taxon>Daucus</taxon>
        <taxon>Daucus sect. Daucus</taxon>
    </lineage>
</organism>
<gene>
    <name evidence="3" type="ORF">DCAR_019224</name>
    <name evidence="4" type="ORF">DCAR_0522004</name>
</gene>
<reference evidence="4" key="2">
    <citation type="submission" date="2022-03" db="EMBL/GenBank/DDBJ databases">
        <title>Draft title - Genomic analysis of global carrot germplasm unveils the trajectory of domestication and the origin of high carotenoid orange carrot.</title>
        <authorList>
            <person name="Iorizzo M."/>
            <person name="Ellison S."/>
            <person name="Senalik D."/>
            <person name="Macko-Podgorni A."/>
            <person name="Grzebelus D."/>
            <person name="Bostan H."/>
            <person name="Rolling W."/>
            <person name="Curaba J."/>
            <person name="Simon P."/>
        </authorList>
    </citation>
    <scope>NUCLEOTIDE SEQUENCE</scope>
    <source>
        <tissue evidence="4">Leaf</tissue>
    </source>
</reference>
<accession>A0A162A484</accession>
<dbReference type="EMBL" id="LNRQ01000005">
    <property type="protein sequence ID" value="KZM95982.1"/>
    <property type="molecule type" value="Genomic_DNA"/>
</dbReference>
<keyword evidence="5" id="KW-1185">Reference proteome</keyword>
<dbReference type="KEGG" id="dcr:108219874"/>
<dbReference type="Pfam" id="PF00646">
    <property type="entry name" value="F-box"/>
    <property type="match status" value="1"/>
</dbReference>
<reference evidence="3" key="1">
    <citation type="journal article" date="2016" name="Nat. Genet.">
        <title>A high-quality carrot genome assembly provides new insights into carotenoid accumulation and asterid genome evolution.</title>
        <authorList>
            <person name="Iorizzo M."/>
            <person name="Ellison S."/>
            <person name="Senalik D."/>
            <person name="Zeng P."/>
            <person name="Satapoomin P."/>
            <person name="Huang J."/>
            <person name="Bowman M."/>
            <person name="Iovene M."/>
            <person name="Sanseverino W."/>
            <person name="Cavagnaro P."/>
            <person name="Yildiz M."/>
            <person name="Macko-Podgorni A."/>
            <person name="Moranska E."/>
            <person name="Grzebelus E."/>
            <person name="Grzebelus D."/>
            <person name="Ashrafi H."/>
            <person name="Zheng Z."/>
            <person name="Cheng S."/>
            <person name="Spooner D."/>
            <person name="Van Deynze A."/>
            <person name="Simon P."/>
        </authorList>
    </citation>
    <scope>NUCLEOTIDE SEQUENCE [LARGE SCALE GENOMIC DNA]</scope>
    <source>
        <tissue evidence="3">Leaf</tissue>
    </source>
</reference>
<evidence type="ECO:0000313" key="4">
    <source>
        <dbReference type="EMBL" id="WOH02615.1"/>
    </source>
</evidence>
<dbReference type="InterPro" id="IPR050796">
    <property type="entry name" value="SCF_F-box_component"/>
</dbReference>
<dbReference type="Proteomes" id="UP000077755">
    <property type="component" value="Chromosome 5"/>
</dbReference>
<dbReference type="AlphaFoldDB" id="A0A162A484"/>
<sequence length="373" mass="42143">MERSSINTLDFDSFPNDVKTKILCGVPVKTLCVLKCVSKALNTQIKSPVFTKFYDKLHFNRTSGDGMKPIALLAVSNLSLNTLDIDHKIPASVLPIRRSVKDTSDLRLIGSANGLVCLCRLPYSFTLVNPTTQEFRVVPYPGSFQVSRQPPFRLYAFGYDREQDDFIIFSAAAHHYGSWLSVIKFYSAKAESWEDIPAAVKVPAHAFSSEFSVYVNGVAHWLGWTGFIDPYKGDLLVRKIMGFNFASKEFELLMLDENMDEGEVTGLAELGGCICALVEYYDQSLDIWVMEDYGVVESWRKTFSIKLRASPSAFISPICYADNEILFQIDYEFVFYDPEANTTSELMSGIWTIKKKKGSWLDIVRYEKSIVSP</sequence>
<evidence type="ECO:0000313" key="3">
    <source>
        <dbReference type="EMBL" id="KZM95982.1"/>
    </source>
</evidence>
<feature type="domain" description="F-box" evidence="1">
    <location>
        <begin position="12"/>
        <end position="52"/>
    </location>
</feature>
<dbReference type="OMA" id="FISPICY"/>
<dbReference type="InterPro" id="IPR036047">
    <property type="entry name" value="F-box-like_dom_sf"/>
</dbReference>
<dbReference type="Pfam" id="PF07734">
    <property type="entry name" value="FBA_1"/>
    <property type="match status" value="1"/>
</dbReference>
<protein>
    <recommendedName>
        <fullName evidence="6">F-box domain-containing protein</fullName>
    </recommendedName>
</protein>
<dbReference type="InterPro" id="IPR006527">
    <property type="entry name" value="F-box-assoc_dom_typ1"/>
</dbReference>
<dbReference type="Gramene" id="KZM95982">
    <property type="protein sequence ID" value="KZM95982"/>
    <property type="gene ID" value="DCAR_019224"/>
</dbReference>
<name>A0A162A484_DAUCS</name>
<dbReference type="SUPFAM" id="SSF81383">
    <property type="entry name" value="F-box domain"/>
    <property type="match status" value="1"/>
</dbReference>
<dbReference type="EMBL" id="CP093347">
    <property type="protein sequence ID" value="WOH02615.1"/>
    <property type="molecule type" value="Genomic_DNA"/>
</dbReference>
<evidence type="ECO:0000259" key="2">
    <source>
        <dbReference type="Pfam" id="PF07734"/>
    </source>
</evidence>
<dbReference type="STRING" id="79200.A0A162A484"/>
<proteinExistence type="predicted"/>
<evidence type="ECO:0000313" key="5">
    <source>
        <dbReference type="Proteomes" id="UP000077755"/>
    </source>
</evidence>
<evidence type="ECO:0008006" key="6">
    <source>
        <dbReference type="Google" id="ProtNLM"/>
    </source>
</evidence>
<dbReference type="InterPro" id="IPR017451">
    <property type="entry name" value="F-box-assoc_interact_dom"/>
</dbReference>
<evidence type="ECO:0000259" key="1">
    <source>
        <dbReference type="Pfam" id="PF00646"/>
    </source>
</evidence>
<dbReference type="PANTHER" id="PTHR31672">
    <property type="entry name" value="BNACNNG10540D PROTEIN"/>
    <property type="match status" value="1"/>
</dbReference>
<dbReference type="NCBIfam" id="TIGR01640">
    <property type="entry name" value="F_box_assoc_1"/>
    <property type="match status" value="1"/>
</dbReference>
<dbReference type="InterPro" id="IPR001810">
    <property type="entry name" value="F-box_dom"/>
</dbReference>
<feature type="domain" description="F-box associated beta-propeller type 1" evidence="2">
    <location>
        <begin position="75"/>
        <end position="316"/>
    </location>
</feature>
<dbReference type="OrthoDB" id="1089231at2759"/>